<dbReference type="NCBIfam" id="TIGR01444">
    <property type="entry name" value="fkbM_fam"/>
    <property type="match status" value="1"/>
</dbReference>
<dbReference type="GO" id="GO:0032259">
    <property type="term" value="P:methylation"/>
    <property type="evidence" value="ECO:0007669"/>
    <property type="project" value="UniProtKB-KW"/>
</dbReference>
<sequence length="253" mass="29204">MSEKKMTSPSGLEYYYVSSQEETQYIYSEIFTEQQYIGHNIVINEGDCIFDVGANIGLFSLYVSTIQEKLKIYAFEPIPETFAVLEKNKQLHSLDNLFVFNYGLSSENNLEKAFTFYPDMAGNSTTRPGEILVEQESFPSEIRIEDLFKDFFQDEKKIKCEVKTLSSVISELGISSIELLKIDVEGEEYEVLKGIEDSDWSKIKQIIAEVHDKNGRIEKVKKMLTSHGFNIELRKRELLPSTYVDTFNLYAKR</sequence>
<keyword evidence="2" id="KW-0808">Transferase</keyword>
<reference evidence="2" key="1">
    <citation type="journal article" date="2015" name="Genome Announc.">
        <title>Draft Genome Sequence of Tolypothrix boutellei Strain VB521301.</title>
        <authorList>
            <person name="Chandrababunaidu M.M."/>
            <person name="Singh D."/>
            <person name="Sen D."/>
            <person name="Bhan S."/>
            <person name="Das S."/>
            <person name="Gupta A."/>
            <person name="Adhikary S.P."/>
            <person name="Tripathy S."/>
        </authorList>
    </citation>
    <scope>NUCLEOTIDE SEQUENCE</scope>
    <source>
        <strain evidence="2">VB521301</strain>
    </source>
</reference>
<feature type="domain" description="Methyltransferase FkbM" evidence="1">
    <location>
        <begin position="51"/>
        <end position="230"/>
    </location>
</feature>
<dbReference type="SUPFAM" id="SSF53335">
    <property type="entry name" value="S-adenosyl-L-methionine-dependent methyltransferases"/>
    <property type="match status" value="1"/>
</dbReference>
<reference evidence="2" key="2">
    <citation type="submission" date="2019-11" db="EMBL/GenBank/DDBJ databases">
        <title>Improved Assembly of Tolypothrix boutellei genome.</title>
        <authorList>
            <person name="Sarangi A.N."/>
            <person name="Mukherjee M."/>
            <person name="Ghosh S."/>
            <person name="Singh D."/>
            <person name="Das A."/>
            <person name="Kant S."/>
            <person name="Prusty A."/>
            <person name="Tripathy S."/>
        </authorList>
    </citation>
    <scope>NUCLEOTIDE SEQUENCE</scope>
    <source>
        <strain evidence="2">VB521301</strain>
    </source>
</reference>
<evidence type="ECO:0000313" key="2">
    <source>
        <dbReference type="EMBL" id="KAF3885417.1"/>
    </source>
</evidence>
<keyword evidence="3" id="KW-1185">Reference proteome</keyword>
<dbReference type="RefSeq" id="WP_038084184.1">
    <property type="nucleotide sequence ID" value="NZ_JHEG04000001.1"/>
</dbReference>
<protein>
    <submittedName>
        <fullName evidence="2">FkbM family methyltransferase</fullName>
    </submittedName>
</protein>
<evidence type="ECO:0000259" key="1">
    <source>
        <dbReference type="Pfam" id="PF05050"/>
    </source>
</evidence>
<keyword evidence="2" id="KW-0489">Methyltransferase</keyword>
<dbReference type="Gene3D" id="3.40.50.150">
    <property type="entry name" value="Vaccinia Virus protein VP39"/>
    <property type="match status" value="1"/>
</dbReference>
<proteinExistence type="predicted"/>
<dbReference type="GO" id="GO:0008168">
    <property type="term" value="F:methyltransferase activity"/>
    <property type="evidence" value="ECO:0007669"/>
    <property type="project" value="UniProtKB-KW"/>
</dbReference>
<dbReference type="EMBL" id="JHEG04000001">
    <property type="protein sequence ID" value="KAF3885417.1"/>
    <property type="molecule type" value="Genomic_DNA"/>
</dbReference>
<evidence type="ECO:0000313" key="3">
    <source>
        <dbReference type="Proteomes" id="UP000029738"/>
    </source>
</evidence>
<dbReference type="Pfam" id="PF05050">
    <property type="entry name" value="Methyltransf_21"/>
    <property type="match status" value="1"/>
</dbReference>
<dbReference type="PANTHER" id="PTHR34203:SF15">
    <property type="entry name" value="SLL1173 PROTEIN"/>
    <property type="match status" value="1"/>
</dbReference>
<accession>A0A8S9T062</accession>
<gene>
    <name evidence="2" type="ORF">DA73_0400008070</name>
</gene>
<comment type="caution">
    <text evidence="2">The sequence shown here is derived from an EMBL/GenBank/DDBJ whole genome shotgun (WGS) entry which is preliminary data.</text>
</comment>
<dbReference type="InterPro" id="IPR029063">
    <property type="entry name" value="SAM-dependent_MTases_sf"/>
</dbReference>
<dbReference type="AlphaFoldDB" id="A0A8S9T062"/>
<dbReference type="PANTHER" id="PTHR34203">
    <property type="entry name" value="METHYLTRANSFERASE, FKBM FAMILY PROTEIN"/>
    <property type="match status" value="1"/>
</dbReference>
<dbReference type="InterPro" id="IPR006342">
    <property type="entry name" value="FkbM_mtfrase"/>
</dbReference>
<dbReference type="InterPro" id="IPR052514">
    <property type="entry name" value="SAM-dependent_MTase"/>
</dbReference>
<organism evidence="2 3">
    <name type="scientific">Tolypothrix bouteillei VB521301</name>
    <dbReference type="NCBI Taxonomy" id="1479485"/>
    <lineage>
        <taxon>Bacteria</taxon>
        <taxon>Bacillati</taxon>
        <taxon>Cyanobacteriota</taxon>
        <taxon>Cyanophyceae</taxon>
        <taxon>Nostocales</taxon>
        <taxon>Tolypothrichaceae</taxon>
        <taxon>Tolypothrix</taxon>
    </lineage>
</organism>
<dbReference type="Proteomes" id="UP000029738">
    <property type="component" value="Unassembled WGS sequence"/>
</dbReference>
<name>A0A8S9T062_9CYAN</name>